<proteinExistence type="predicted"/>
<dbReference type="AlphaFoldDB" id="A0A9K3PNJ4"/>
<dbReference type="Proteomes" id="UP000693970">
    <property type="component" value="Unassembled WGS sequence"/>
</dbReference>
<comment type="caution">
    <text evidence="1">The sequence shown here is derived from an EMBL/GenBank/DDBJ whole genome shotgun (WGS) entry which is preliminary data.</text>
</comment>
<sequence>MNTKISRRKHTEVHQKSFLIESLFFATPPGTTGNHSQSKSGRKYLSVLYQFSGPLTKAAVEELRQSTLVCDRKNSLGPDGQSLPKQTSTSKATTLEDTCKMNLAFDADSVSLSFLSAGSENLSMKDTSQEMLLTWPHAKSIVTAAATDFQKMPANHNIGPGKTAAMVEEELGLHLTHHQVTQMQQMADLADYLNSTDALEEYKHLDSTLTVFWPI</sequence>
<protein>
    <submittedName>
        <fullName evidence="1">Uncharacterized protein</fullName>
    </submittedName>
</protein>
<evidence type="ECO:0000313" key="2">
    <source>
        <dbReference type="Proteomes" id="UP000693970"/>
    </source>
</evidence>
<keyword evidence="2" id="KW-1185">Reference proteome</keyword>
<dbReference type="EMBL" id="JAGRRH010000016">
    <property type="protein sequence ID" value="KAG7353952.1"/>
    <property type="molecule type" value="Genomic_DNA"/>
</dbReference>
<reference evidence="1" key="1">
    <citation type="journal article" date="2021" name="Sci. Rep.">
        <title>Diploid genomic architecture of Nitzschia inconspicua, an elite biomass production diatom.</title>
        <authorList>
            <person name="Oliver A."/>
            <person name="Podell S."/>
            <person name="Pinowska A."/>
            <person name="Traller J.C."/>
            <person name="Smith S.R."/>
            <person name="McClure R."/>
            <person name="Beliaev A."/>
            <person name="Bohutskyi P."/>
            <person name="Hill E.A."/>
            <person name="Rabines A."/>
            <person name="Zheng H."/>
            <person name="Allen L.Z."/>
            <person name="Kuo A."/>
            <person name="Grigoriev I.V."/>
            <person name="Allen A.E."/>
            <person name="Hazlebeck D."/>
            <person name="Allen E.E."/>
        </authorList>
    </citation>
    <scope>NUCLEOTIDE SEQUENCE</scope>
    <source>
        <strain evidence="1">Hildebrandi</strain>
    </source>
</reference>
<organism evidence="1 2">
    <name type="scientific">Nitzschia inconspicua</name>
    <dbReference type="NCBI Taxonomy" id="303405"/>
    <lineage>
        <taxon>Eukaryota</taxon>
        <taxon>Sar</taxon>
        <taxon>Stramenopiles</taxon>
        <taxon>Ochrophyta</taxon>
        <taxon>Bacillariophyta</taxon>
        <taxon>Bacillariophyceae</taxon>
        <taxon>Bacillariophycidae</taxon>
        <taxon>Bacillariales</taxon>
        <taxon>Bacillariaceae</taxon>
        <taxon>Nitzschia</taxon>
    </lineage>
</organism>
<name>A0A9K3PNJ4_9STRA</name>
<gene>
    <name evidence="1" type="ORF">IV203_003308</name>
</gene>
<evidence type="ECO:0000313" key="1">
    <source>
        <dbReference type="EMBL" id="KAG7353952.1"/>
    </source>
</evidence>
<accession>A0A9K3PNJ4</accession>
<reference evidence="1" key="2">
    <citation type="submission" date="2021-04" db="EMBL/GenBank/DDBJ databases">
        <authorList>
            <person name="Podell S."/>
        </authorList>
    </citation>
    <scope>NUCLEOTIDE SEQUENCE</scope>
    <source>
        <strain evidence="1">Hildebrandi</strain>
    </source>
</reference>